<dbReference type="Pfam" id="PF24986">
    <property type="entry name" value="PRC_RimM"/>
    <property type="match status" value="1"/>
</dbReference>
<dbReference type="GO" id="GO:0005840">
    <property type="term" value="C:ribosome"/>
    <property type="evidence" value="ECO:0007669"/>
    <property type="project" value="InterPro"/>
</dbReference>
<dbReference type="InterPro" id="IPR002676">
    <property type="entry name" value="RimM_N"/>
</dbReference>
<comment type="function">
    <text evidence="5">An accessory protein needed during the final step in the assembly of 30S ribosomal subunit, possibly for assembly of the head region. Essential for efficient processing of 16S rRNA. May be needed both before and after RbfA during the maturation of 16S rRNA. It has affinity for free ribosomal 30S subunits but not for 70S ribosomes.</text>
</comment>
<dbReference type="AlphaFoldDB" id="A0A7Z7HT16"/>
<evidence type="ECO:0000256" key="2">
    <source>
        <dbReference type="ARBA" id="ARBA00022517"/>
    </source>
</evidence>
<dbReference type="InterPro" id="IPR009000">
    <property type="entry name" value="Transl_B-barrel_sf"/>
</dbReference>
<keyword evidence="3 5" id="KW-0698">rRNA processing</keyword>
<dbReference type="Pfam" id="PF01782">
    <property type="entry name" value="RimM"/>
    <property type="match status" value="1"/>
</dbReference>
<comment type="subcellular location">
    <subcellularLocation>
        <location evidence="5">Cytoplasm</location>
    </subcellularLocation>
</comment>
<dbReference type="Gene3D" id="2.40.30.60">
    <property type="entry name" value="RimM"/>
    <property type="match status" value="1"/>
</dbReference>
<keyword evidence="1 5" id="KW-0963">Cytoplasm</keyword>
<dbReference type="Proteomes" id="UP000242886">
    <property type="component" value="Chromosome SDENCHOL"/>
</dbReference>
<sequence length="187" mass="20323">MAGLPASVLSEGEDAAPDMVVLGRVNEAYGLRGWVRVHFFSDDAEAFGAMPQWWFGTPADGGKAHWQAHELSALKPHGKGYVAKFSRMDDRTAAEAIEGCFIAAPRAALPGTAKGEYYWVDLLGLDVVNAEGARLGRVVDLMRSGAHEVLCVRDEAGQERLLPFVAAVVKDVDSALREIRVDWGVDW</sequence>
<dbReference type="PANTHER" id="PTHR33692:SF1">
    <property type="entry name" value="RIBOSOME MATURATION FACTOR RIMM"/>
    <property type="match status" value="1"/>
</dbReference>
<evidence type="ECO:0000256" key="1">
    <source>
        <dbReference type="ARBA" id="ARBA00022490"/>
    </source>
</evidence>
<dbReference type="InterPro" id="IPR011033">
    <property type="entry name" value="PRC_barrel-like_sf"/>
</dbReference>
<evidence type="ECO:0000259" key="7">
    <source>
        <dbReference type="Pfam" id="PF24986"/>
    </source>
</evidence>
<evidence type="ECO:0000256" key="3">
    <source>
        <dbReference type="ARBA" id="ARBA00022552"/>
    </source>
</evidence>
<dbReference type="GO" id="GO:0043022">
    <property type="term" value="F:ribosome binding"/>
    <property type="evidence" value="ECO:0007669"/>
    <property type="project" value="InterPro"/>
</dbReference>
<dbReference type="SUPFAM" id="SSF50447">
    <property type="entry name" value="Translation proteins"/>
    <property type="match status" value="1"/>
</dbReference>
<organism evidence="8 9">
    <name type="scientific">Sterolibacterium denitrificans</name>
    <dbReference type="NCBI Taxonomy" id="157592"/>
    <lineage>
        <taxon>Bacteria</taxon>
        <taxon>Pseudomonadati</taxon>
        <taxon>Pseudomonadota</taxon>
        <taxon>Betaproteobacteria</taxon>
        <taxon>Nitrosomonadales</taxon>
        <taxon>Sterolibacteriaceae</taxon>
        <taxon>Sterolibacterium</taxon>
    </lineage>
</organism>
<keyword evidence="9" id="KW-1185">Reference proteome</keyword>
<evidence type="ECO:0000313" key="8">
    <source>
        <dbReference type="EMBL" id="SMB26359.1"/>
    </source>
</evidence>
<comment type="subunit">
    <text evidence="5">Binds ribosomal protein uS19.</text>
</comment>
<dbReference type="GO" id="GO:0042274">
    <property type="term" value="P:ribosomal small subunit biogenesis"/>
    <property type="evidence" value="ECO:0007669"/>
    <property type="project" value="UniProtKB-UniRule"/>
</dbReference>
<comment type="similarity">
    <text evidence="5">Belongs to the RimM family.</text>
</comment>
<keyword evidence="2 5" id="KW-0690">Ribosome biogenesis</keyword>
<dbReference type="PANTHER" id="PTHR33692">
    <property type="entry name" value="RIBOSOME MATURATION FACTOR RIMM"/>
    <property type="match status" value="1"/>
</dbReference>
<dbReference type="GO" id="GO:0005737">
    <property type="term" value="C:cytoplasm"/>
    <property type="evidence" value="ECO:0007669"/>
    <property type="project" value="UniProtKB-SubCell"/>
</dbReference>
<dbReference type="InterPro" id="IPR011961">
    <property type="entry name" value="RimM"/>
</dbReference>
<dbReference type="SUPFAM" id="SSF50346">
    <property type="entry name" value="PRC-barrel domain"/>
    <property type="match status" value="1"/>
</dbReference>
<dbReference type="InterPro" id="IPR036976">
    <property type="entry name" value="RimM_N_sf"/>
</dbReference>
<dbReference type="EMBL" id="LT837803">
    <property type="protein sequence ID" value="SMB26359.1"/>
    <property type="molecule type" value="Genomic_DNA"/>
</dbReference>
<comment type="domain">
    <text evidence="5">The PRC barrel domain binds ribosomal protein uS19.</text>
</comment>
<keyword evidence="4 5" id="KW-0143">Chaperone</keyword>
<evidence type="ECO:0000259" key="6">
    <source>
        <dbReference type="Pfam" id="PF01782"/>
    </source>
</evidence>
<evidence type="ECO:0000256" key="4">
    <source>
        <dbReference type="ARBA" id="ARBA00023186"/>
    </source>
</evidence>
<feature type="domain" description="Ribosome maturation factor RimM PRC barrel" evidence="7">
    <location>
        <begin position="119"/>
        <end position="185"/>
    </location>
</feature>
<reference evidence="8" key="1">
    <citation type="submission" date="2017-03" db="EMBL/GenBank/DDBJ databases">
        <authorList>
            <consortium name="AG Boll"/>
        </authorList>
    </citation>
    <scope>NUCLEOTIDE SEQUENCE [LARGE SCALE GENOMIC DNA]</scope>
    <source>
        <strain evidence="8">Chol</strain>
    </source>
</reference>
<dbReference type="RefSeq" id="WP_197706873.1">
    <property type="nucleotide sequence ID" value="NZ_LT837803.1"/>
</dbReference>
<dbReference type="Gene3D" id="2.30.30.240">
    <property type="entry name" value="PRC-barrel domain"/>
    <property type="match status" value="1"/>
</dbReference>
<feature type="domain" description="RimM N-terminal" evidence="6">
    <location>
        <begin position="22"/>
        <end position="107"/>
    </location>
</feature>
<protein>
    <recommendedName>
        <fullName evidence="5">Ribosome maturation factor RimM</fullName>
    </recommendedName>
</protein>
<name>A0A7Z7HT16_9PROT</name>
<proteinExistence type="inferred from homology"/>
<evidence type="ECO:0000313" key="9">
    <source>
        <dbReference type="Proteomes" id="UP000242886"/>
    </source>
</evidence>
<accession>A0A7Z7HT16</accession>
<dbReference type="HAMAP" id="MF_00014">
    <property type="entry name" value="Ribosome_mat_RimM"/>
    <property type="match status" value="1"/>
</dbReference>
<dbReference type="NCBIfam" id="TIGR02273">
    <property type="entry name" value="16S_RimM"/>
    <property type="match status" value="1"/>
</dbReference>
<dbReference type="GO" id="GO:0006364">
    <property type="term" value="P:rRNA processing"/>
    <property type="evidence" value="ECO:0007669"/>
    <property type="project" value="UniProtKB-UniRule"/>
</dbReference>
<evidence type="ECO:0000256" key="5">
    <source>
        <dbReference type="HAMAP-Rule" id="MF_00014"/>
    </source>
</evidence>
<gene>
    <name evidence="5 8" type="primary">rimM</name>
    <name evidence="8" type="ORF">SDENCHOL_20122</name>
</gene>
<dbReference type="InterPro" id="IPR056792">
    <property type="entry name" value="PRC_RimM"/>
</dbReference>